<dbReference type="GO" id="GO:1902201">
    <property type="term" value="P:negative regulation of bacterial-type flagellum-dependent cell motility"/>
    <property type="evidence" value="ECO:0007669"/>
    <property type="project" value="TreeGrafter"/>
</dbReference>
<dbReference type="InterPro" id="IPR000160">
    <property type="entry name" value="GGDEF_dom"/>
</dbReference>
<dbReference type="InterPro" id="IPR043128">
    <property type="entry name" value="Rev_trsase/Diguanyl_cyclase"/>
</dbReference>
<comment type="caution">
    <text evidence="4">The sequence shown here is derived from an EMBL/GenBank/DDBJ whole genome shotgun (WGS) entry which is preliminary data.</text>
</comment>
<feature type="domain" description="GGDEF" evidence="3">
    <location>
        <begin position="163"/>
        <end position="296"/>
    </location>
</feature>
<protein>
    <recommendedName>
        <fullName evidence="1">diguanylate cyclase</fullName>
        <ecNumber evidence="1">2.7.7.65</ecNumber>
    </recommendedName>
</protein>
<organism evidence="4 5">
    <name type="scientific">Leptospira semungkisensis</name>
    <dbReference type="NCBI Taxonomy" id="2484985"/>
    <lineage>
        <taxon>Bacteria</taxon>
        <taxon>Pseudomonadati</taxon>
        <taxon>Spirochaetota</taxon>
        <taxon>Spirochaetia</taxon>
        <taxon>Leptospirales</taxon>
        <taxon>Leptospiraceae</taxon>
        <taxon>Leptospira</taxon>
    </lineage>
</organism>
<dbReference type="Gene3D" id="3.30.70.270">
    <property type="match status" value="1"/>
</dbReference>
<evidence type="ECO:0000313" key="5">
    <source>
        <dbReference type="Proteomes" id="UP000297453"/>
    </source>
</evidence>
<dbReference type="PANTHER" id="PTHR45138:SF9">
    <property type="entry name" value="DIGUANYLATE CYCLASE DGCM-RELATED"/>
    <property type="match status" value="1"/>
</dbReference>
<dbReference type="InterPro" id="IPR050469">
    <property type="entry name" value="Diguanylate_Cyclase"/>
</dbReference>
<keyword evidence="5" id="KW-1185">Reference proteome</keyword>
<comment type="catalytic activity">
    <reaction evidence="2">
        <text>2 GTP = 3',3'-c-di-GMP + 2 diphosphate</text>
        <dbReference type="Rhea" id="RHEA:24898"/>
        <dbReference type="ChEBI" id="CHEBI:33019"/>
        <dbReference type="ChEBI" id="CHEBI:37565"/>
        <dbReference type="ChEBI" id="CHEBI:58805"/>
        <dbReference type="EC" id="2.7.7.65"/>
    </reaction>
</comment>
<dbReference type="SMART" id="SM00267">
    <property type="entry name" value="GGDEF"/>
    <property type="match status" value="1"/>
</dbReference>
<dbReference type="Proteomes" id="UP000297453">
    <property type="component" value="Unassembled WGS sequence"/>
</dbReference>
<dbReference type="AlphaFoldDB" id="A0A4R9G5R8"/>
<evidence type="ECO:0000256" key="1">
    <source>
        <dbReference type="ARBA" id="ARBA00012528"/>
    </source>
</evidence>
<reference evidence="4" key="1">
    <citation type="journal article" date="2019" name="PLoS Negl. Trop. Dis.">
        <title>Revisiting the worldwide diversity of Leptospira species in the environment.</title>
        <authorList>
            <person name="Vincent A.T."/>
            <person name="Schiettekatte O."/>
            <person name="Bourhy P."/>
            <person name="Veyrier F.J."/>
            <person name="Picardeau M."/>
        </authorList>
    </citation>
    <scope>NUCLEOTIDE SEQUENCE [LARGE SCALE GENOMIC DNA]</scope>
    <source>
        <strain evidence="4">SSS9</strain>
    </source>
</reference>
<dbReference type="GO" id="GO:0043709">
    <property type="term" value="P:cell adhesion involved in single-species biofilm formation"/>
    <property type="evidence" value="ECO:0007669"/>
    <property type="project" value="TreeGrafter"/>
</dbReference>
<evidence type="ECO:0000313" key="4">
    <source>
        <dbReference type="EMBL" id="TGK06743.1"/>
    </source>
</evidence>
<name>A0A4R9G5R8_9LEPT</name>
<dbReference type="PROSITE" id="PS50887">
    <property type="entry name" value="GGDEF"/>
    <property type="match status" value="1"/>
</dbReference>
<dbReference type="GO" id="GO:0052621">
    <property type="term" value="F:diguanylate cyclase activity"/>
    <property type="evidence" value="ECO:0007669"/>
    <property type="project" value="UniProtKB-EC"/>
</dbReference>
<dbReference type="NCBIfam" id="TIGR00254">
    <property type="entry name" value="GGDEF"/>
    <property type="match status" value="1"/>
</dbReference>
<sequence>MSSTLKNYWIRNLNFLENMEDAILIADAKGKVLDSNHSAQNIGLVPEKKNLKECFWYSKLVNQDPKEHSYLTIPLPAGKKRFVCRTISILVDEKEPAKAFYFRDLTDQTLNQAKAKRFESLFRRRELRIKELEIRDKLTGLFNRTYTIEAFQAEVHRAERSQTKIGVVYFDVDRLKAINEMYGTSKGDDFLKAMGKILLENSRRSDISSRVGGEEFLLLLPGASRSIVLERAEKIRRLFSEFALTEKSKVIQATASVGVAMFPDDGATQDNLLKEAQAALSVAKKSGRNRVVSTSRGEFEL</sequence>
<dbReference type="OrthoDB" id="9759607at2"/>
<proteinExistence type="predicted"/>
<dbReference type="PANTHER" id="PTHR45138">
    <property type="entry name" value="REGULATORY COMPONENTS OF SENSORY TRANSDUCTION SYSTEM"/>
    <property type="match status" value="1"/>
</dbReference>
<dbReference type="SUPFAM" id="SSF55073">
    <property type="entry name" value="Nucleotide cyclase"/>
    <property type="match status" value="1"/>
</dbReference>
<evidence type="ECO:0000259" key="3">
    <source>
        <dbReference type="PROSITE" id="PS50887"/>
    </source>
</evidence>
<dbReference type="Pfam" id="PF00990">
    <property type="entry name" value="GGDEF"/>
    <property type="match status" value="1"/>
</dbReference>
<accession>A0A4R9G5R8</accession>
<dbReference type="EC" id="2.7.7.65" evidence="1"/>
<gene>
    <name evidence="4" type="ORF">EHO59_00995</name>
</gene>
<dbReference type="CDD" id="cd01949">
    <property type="entry name" value="GGDEF"/>
    <property type="match status" value="1"/>
</dbReference>
<dbReference type="InterPro" id="IPR029787">
    <property type="entry name" value="Nucleotide_cyclase"/>
</dbReference>
<dbReference type="GO" id="GO:0005886">
    <property type="term" value="C:plasma membrane"/>
    <property type="evidence" value="ECO:0007669"/>
    <property type="project" value="TreeGrafter"/>
</dbReference>
<evidence type="ECO:0000256" key="2">
    <source>
        <dbReference type="ARBA" id="ARBA00034247"/>
    </source>
</evidence>
<dbReference type="EMBL" id="RQEP01000005">
    <property type="protein sequence ID" value="TGK06743.1"/>
    <property type="molecule type" value="Genomic_DNA"/>
</dbReference>